<keyword evidence="1" id="KW-1133">Transmembrane helix</keyword>
<accession>A0A841R614</accession>
<feature type="transmembrane region" description="Helical" evidence="1">
    <location>
        <begin position="20"/>
        <end position="44"/>
    </location>
</feature>
<dbReference type="AlphaFoldDB" id="A0A841R614"/>
<reference evidence="2 3" key="1">
    <citation type="submission" date="2020-08" db="EMBL/GenBank/DDBJ databases">
        <title>Genomic Encyclopedia of Type Strains, Phase IV (KMG-IV): sequencing the most valuable type-strain genomes for metagenomic binning, comparative biology and taxonomic classification.</title>
        <authorList>
            <person name="Goeker M."/>
        </authorList>
    </citation>
    <scope>NUCLEOTIDE SEQUENCE [LARGE SCALE GENOMIC DNA]</scope>
    <source>
        <strain evidence="2 3">DSM 2461</strain>
    </source>
</reference>
<name>A0A841R614_9SPIO</name>
<organism evidence="2 3">
    <name type="scientific">Spirochaeta isovalerica</name>
    <dbReference type="NCBI Taxonomy" id="150"/>
    <lineage>
        <taxon>Bacteria</taxon>
        <taxon>Pseudomonadati</taxon>
        <taxon>Spirochaetota</taxon>
        <taxon>Spirochaetia</taxon>
        <taxon>Spirochaetales</taxon>
        <taxon>Spirochaetaceae</taxon>
        <taxon>Spirochaeta</taxon>
    </lineage>
</organism>
<evidence type="ECO:0000313" key="3">
    <source>
        <dbReference type="Proteomes" id="UP000587760"/>
    </source>
</evidence>
<protein>
    <submittedName>
        <fullName evidence="2">Uncharacterized protein</fullName>
    </submittedName>
</protein>
<keyword evidence="3" id="KW-1185">Reference proteome</keyword>
<comment type="caution">
    <text evidence="2">The sequence shown here is derived from an EMBL/GenBank/DDBJ whole genome shotgun (WGS) entry which is preliminary data.</text>
</comment>
<keyword evidence="1" id="KW-0472">Membrane</keyword>
<sequence length="63" mass="7296">MKVKPGSDDKRLIYKILNGVYITFGLIPVFLIIALTAFLAFYIIKTWLGIDLFSEIHLLDFFE</sequence>
<dbReference type="Proteomes" id="UP000587760">
    <property type="component" value="Unassembled WGS sequence"/>
</dbReference>
<keyword evidence="1" id="KW-0812">Transmembrane</keyword>
<proteinExistence type="predicted"/>
<dbReference type="EMBL" id="JACHGJ010000001">
    <property type="protein sequence ID" value="MBB6479273.1"/>
    <property type="molecule type" value="Genomic_DNA"/>
</dbReference>
<evidence type="ECO:0000313" key="2">
    <source>
        <dbReference type="EMBL" id="MBB6479273.1"/>
    </source>
</evidence>
<evidence type="ECO:0000256" key="1">
    <source>
        <dbReference type="SAM" id="Phobius"/>
    </source>
</evidence>
<gene>
    <name evidence="2" type="ORF">HNR50_000906</name>
</gene>